<evidence type="ECO:0000256" key="3">
    <source>
        <dbReference type="ARBA" id="ARBA00022553"/>
    </source>
</evidence>
<dbReference type="OrthoDB" id="5525648at2"/>
<dbReference type="SMART" id="SM00388">
    <property type="entry name" value="HisKA"/>
    <property type="match status" value="1"/>
</dbReference>
<dbReference type="EMBL" id="VIFM01000023">
    <property type="protein sequence ID" value="TQF16471.1"/>
    <property type="molecule type" value="Genomic_DNA"/>
</dbReference>
<dbReference type="GO" id="GO:0009927">
    <property type="term" value="F:histidine phosphotransfer kinase activity"/>
    <property type="evidence" value="ECO:0007669"/>
    <property type="project" value="TreeGrafter"/>
</dbReference>
<dbReference type="PROSITE" id="PS50112">
    <property type="entry name" value="PAS"/>
    <property type="match status" value="1"/>
</dbReference>
<dbReference type="PROSITE" id="PS50113">
    <property type="entry name" value="PAC"/>
    <property type="match status" value="1"/>
</dbReference>
<dbReference type="InterPro" id="IPR005467">
    <property type="entry name" value="His_kinase_dom"/>
</dbReference>
<gene>
    <name evidence="10" type="ORF">FJV41_08300</name>
</gene>
<proteinExistence type="predicted"/>
<keyword evidence="3" id="KW-0597">Phosphoprotein</keyword>
<dbReference type="EC" id="2.7.13.3" evidence="2"/>
<evidence type="ECO:0000256" key="2">
    <source>
        <dbReference type="ARBA" id="ARBA00012438"/>
    </source>
</evidence>
<evidence type="ECO:0000256" key="4">
    <source>
        <dbReference type="ARBA" id="ARBA00022679"/>
    </source>
</evidence>
<reference evidence="10 11" key="1">
    <citation type="submission" date="2019-06" db="EMBL/GenBank/DDBJ databases">
        <authorList>
            <person name="Livingstone P."/>
            <person name="Whitworth D."/>
        </authorList>
    </citation>
    <scope>NUCLEOTIDE SEQUENCE [LARGE SCALE GENOMIC DNA]</scope>
    <source>
        <strain evidence="10 11">AM401</strain>
    </source>
</reference>
<dbReference type="Proteomes" id="UP000315369">
    <property type="component" value="Unassembled WGS sequence"/>
</dbReference>
<dbReference type="SUPFAM" id="SSF47384">
    <property type="entry name" value="Homodimeric domain of signal transducing histidine kinase"/>
    <property type="match status" value="1"/>
</dbReference>
<keyword evidence="6" id="KW-0472">Membrane</keyword>
<dbReference type="Gene3D" id="3.30.450.20">
    <property type="entry name" value="PAS domain"/>
    <property type="match status" value="1"/>
</dbReference>
<dbReference type="SUPFAM" id="SSF55781">
    <property type="entry name" value="GAF domain-like"/>
    <property type="match status" value="1"/>
</dbReference>
<dbReference type="Gene3D" id="3.30.450.40">
    <property type="match status" value="1"/>
</dbReference>
<evidence type="ECO:0000259" key="8">
    <source>
        <dbReference type="PROSITE" id="PS50112"/>
    </source>
</evidence>
<keyword evidence="5" id="KW-0418">Kinase</keyword>
<organism evidence="10 11">
    <name type="scientific">Myxococcus llanfairpwllgwyngyllgogerychwyrndrobwllllantysiliogogogochensis</name>
    <dbReference type="NCBI Taxonomy" id="2590453"/>
    <lineage>
        <taxon>Bacteria</taxon>
        <taxon>Pseudomonadati</taxon>
        <taxon>Myxococcota</taxon>
        <taxon>Myxococcia</taxon>
        <taxon>Myxococcales</taxon>
        <taxon>Cystobacterineae</taxon>
        <taxon>Myxococcaceae</taxon>
        <taxon>Myxococcus</taxon>
    </lineage>
</organism>
<dbReference type="InterPro" id="IPR036890">
    <property type="entry name" value="HATPase_C_sf"/>
</dbReference>
<dbReference type="RefSeq" id="WP_141641882.1">
    <property type="nucleotide sequence ID" value="NZ_VIFM01000023.1"/>
</dbReference>
<dbReference type="SMART" id="SM00387">
    <property type="entry name" value="HATPase_c"/>
    <property type="match status" value="1"/>
</dbReference>
<feature type="transmembrane region" description="Helical" evidence="6">
    <location>
        <begin position="184"/>
        <end position="207"/>
    </location>
</feature>
<protein>
    <recommendedName>
        <fullName evidence="2">histidine kinase</fullName>
        <ecNumber evidence="2">2.7.13.3</ecNumber>
    </recommendedName>
</protein>
<dbReference type="InterPro" id="IPR003594">
    <property type="entry name" value="HATPase_dom"/>
</dbReference>
<keyword evidence="4" id="KW-0808">Transferase</keyword>
<comment type="catalytic activity">
    <reaction evidence="1">
        <text>ATP + protein L-histidine = ADP + protein N-phospho-L-histidine.</text>
        <dbReference type="EC" id="2.7.13.3"/>
    </reaction>
</comment>
<dbReference type="InterPro" id="IPR003661">
    <property type="entry name" value="HisK_dim/P_dom"/>
</dbReference>
<evidence type="ECO:0000313" key="10">
    <source>
        <dbReference type="EMBL" id="TQF16471.1"/>
    </source>
</evidence>
<dbReference type="Pfam" id="PF01590">
    <property type="entry name" value="GAF"/>
    <property type="match status" value="1"/>
</dbReference>
<dbReference type="Pfam" id="PF13426">
    <property type="entry name" value="PAS_9"/>
    <property type="match status" value="1"/>
</dbReference>
<evidence type="ECO:0000256" key="5">
    <source>
        <dbReference type="ARBA" id="ARBA00022777"/>
    </source>
</evidence>
<dbReference type="CDD" id="cd00130">
    <property type="entry name" value="PAS"/>
    <property type="match status" value="1"/>
</dbReference>
<dbReference type="Pfam" id="PF02518">
    <property type="entry name" value="HATPase_c"/>
    <property type="match status" value="1"/>
</dbReference>
<feature type="domain" description="Histidine kinase" evidence="7">
    <location>
        <begin position="528"/>
        <end position="744"/>
    </location>
</feature>
<keyword evidence="11" id="KW-1185">Reference proteome</keyword>
<evidence type="ECO:0000256" key="6">
    <source>
        <dbReference type="SAM" id="Phobius"/>
    </source>
</evidence>
<dbReference type="AlphaFoldDB" id="A0A540X5D1"/>
<dbReference type="InterPro" id="IPR029016">
    <property type="entry name" value="GAF-like_dom_sf"/>
</dbReference>
<dbReference type="GO" id="GO:0005886">
    <property type="term" value="C:plasma membrane"/>
    <property type="evidence" value="ECO:0007669"/>
    <property type="project" value="TreeGrafter"/>
</dbReference>
<dbReference type="SUPFAM" id="SSF55785">
    <property type="entry name" value="PYP-like sensor domain (PAS domain)"/>
    <property type="match status" value="1"/>
</dbReference>
<dbReference type="Pfam" id="PF00512">
    <property type="entry name" value="HisKA"/>
    <property type="match status" value="1"/>
</dbReference>
<keyword evidence="6" id="KW-0812">Transmembrane</keyword>
<keyword evidence="6" id="KW-1133">Transmembrane helix</keyword>
<dbReference type="PANTHER" id="PTHR43047:SF72">
    <property type="entry name" value="OSMOSENSING HISTIDINE PROTEIN KINASE SLN1"/>
    <property type="match status" value="1"/>
</dbReference>
<dbReference type="SMART" id="SM00065">
    <property type="entry name" value="GAF"/>
    <property type="match status" value="1"/>
</dbReference>
<comment type="caution">
    <text evidence="10">The sequence shown here is derived from an EMBL/GenBank/DDBJ whole genome shotgun (WGS) entry which is preliminary data.</text>
</comment>
<dbReference type="InterPro" id="IPR003018">
    <property type="entry name" value="GAF"/>
</dbReference>
<dbReference type="Gene3D" id="3.30.565.10">
    <property type="entry name" value="Histidine kinase-like ATPase, C-terminal domain"/>
    <property type="match status" value="1"/>
</dbReference>
<evidence type="ECO:0000259" key="7">
    <source>
        <dbReference type="PROSITE" id="PS50109"/>
    </source>
</evidence>
<dbReference type="PANTHER" id="PTHR43047">
    <property type="entry name" value="TWO-COMPONENT HISTIDINE PROTEIN KINASE"/>
    <property type="match status" value="1"/>
</dbReference>
<evidence type="ECO:0000313" key="11">
    <source>
        <dbReference type="Proteomes" id="UP000315369"/>
    </source>
</evidence>
<dbReference type="PROSITE" id="PS50109">
    <property type="entry name" value="HIS_KIN"/>
    <property type="match status" value="1"/>
</dbReference>
<dbReference type="NCBIfam" id="TIGR00229">
    <property type="entry name" value="sensory_box"/>
    <property type="match status" value="1"/>
</dbReference>
<accession>A0A540X5D1</accession>
<dbReference type="PRINTS" id="PR00344">
    <property type="entry name" value="BCTRLSENSOR"/>
</dbReference>
<evidence type="ECO:0000256" key="1">
    <source>
        <dbReference type="ARBA" id="ARBA00000085"/>
    </source>
</evidence>
<name>A0A540X5D1_9BACT</name>
<dbReference type="Gene3D" id="1.10.287.130">
    <property type="match status" value="1"/>
</dbReference>
<dbReference type="InterPro" id="IPR004358">
    <property type="entry name" value="Sig_transdc_His_kin-like_C"/>
</dbReference>
<dbReference type="InterPro" id="IPR036097">
    <property type="entry name" value="HisK_dim/P_sf"/>
</dbReference>
<dbReference type="SUPFAM" id="SSF55874">
    <property type="entry name" value="ATPase domain of HSP90 chaperone/DNA topoisomerase II/histidine kinase"/>
    <property type="match status" value="1"/>
</dbReference>
<evidence type="ECO:0000259" key="9">
    <source>
        <dbReference type="PROSITE" id="PS50113"/>
    </source>
</evidence>
<dbReference type="InterPro" id="IPR000014">
    <property type="entry name" value="PAS"/>
</dbReference>
<dbReference type="GO" id="GO:0000155">
    <property type="term" value="F:phosphorelay sensor kinase activity"/>
    <property type="evidence" value="ECO:0007669"/>
    <property type="project" value="InterPro"/>
</dbReference>
<feature type="domain" description="PAC" evidence="9">
    <location>
        <begin position="295"/>
        <end position="347"/>
    </location>
</feature>
<dbReference type="InterPro" id="IPR035965">
    <property type="entry name" value="PAS-like_dom_sf"/>
</dbReference>
<sequence length="762" mass="84263">MGRPWTFSQRVGAGFIASLLVALALAVTSAVTLLSVRSSHKASLLELSMDLLEVERLRRAFSDKVSSERGYALSGDALFAEEMVASRERFIATYERLKPRLGTEPSASLLESAMRAEQEHEQAVRELVVAHASQVPRARLEALFEERVGDTRLRAYESLQQLSASVEERLALGIQAAVEVDERVLVLTLVAASLGLALAGVLAWVLLRRLRPLRAEAEASTKRFQLLVEGVQDYALLLLDERGRVASWNPGATRITGYQAAEVVGESVDRFYPPDEVALGLPEKDLARARRDGRLRTEGWRTRKDGTHFFAEALINTLLDDDGEVRGYAAVTRDITERQRAERTQRLFAEAGRVFQQYLDPDLMVAELARMMVPEVADVCLLYMLTPSGQLRPRAVKHVVAQKEPSLWEAVRRYQPPPDVPQGLWQVVRTGRSQWVPDVSPEMLTQGAQDAEHLRLMEQVGVRSYLAVPLRAGERTQGVLVLLMSLPERRLTLSDQVFMEELAGRAALALDNARLLREAREAVELIGVAAHDLGNPLNTLQLLLRRLLRTDQSVEREKVRDGLGTALKQTQRLGQLLLNLLDLSRLSSGRLVLDVAPVDLADLAHEVVERFAAHAAEVGSKFVFDAELGLVGQWDRLRLDRVVTNLVSNALKFGAGHPVVVRVERAGLARARLVVRDFGEGIALESQRRIFDRFERVPSAGRHAGFGLGLYIVRQLVDAHAGSVHVDSTPGEGSTFTVELPLMELGAELEEDALEPAPPGAT</sequence>
<feature type="domain" description="PAS" evidence="8">
    <location>
        <begin position="220"/>
        <end position="275"/>
    </location>
</feature>
<dbReference type="InterPro" id="IPR000700">
    <property type="entry name" value="PAS-assoc_C"/>
</dbReference>
<dbReference type="SMART" id="SM00091">
    <property type="entry name" value="PAS"/>
    <property type="match status" value="1"/>
</dbReference>